<name>A0ABN0VSG1_9BACI</name>
<keyword evidence="6 8" id="KW-1133">Transmembrane helix</keyword>
<evidence type="ECO:0000256" key="1">
    <source>
        <dbReference type="ARBA" id="ARBA00004651"/>
    </source>
</evidence>
<feature type="transmembrane region" description="Helical" evidence="8">
    <location>
        <begin position="264"/>
        <end position="286"/>
    </location>
</feature>
<evidence type="ECO:0000256" key="7">
    <source>
        <dbReference type="ARBA" id="ARBA00023136"/>
    </source>
</evidence>
<proteinExistence type="predicted"/>
<dbReference type="InterPro" id="IPR051050">
    <property type="entry name" value="Lipid_II_flippase_MurJ/MviN"/>
</dbReference>
<protein>
    <submittedName>
        <fullName evidence="9">Murein biosynthesis integral membrane protein MurJ</fullName>
    </submittedName>
</protein>
<dbReference type="RefSeq" id="WP_343795664.1">
    <property type="nucleotide sequence ID" value="NZ_BAAADJ010000004.1"/>
</dbReference>
<dbReference type="Proteomes" id="UP001500782">
    <property type="component" value="Unassembled WGS sequence"/>
</dbReference>
<feature type="transmembrane region" description="Helical" evidence="8">
    <location>
        <begin position="41"/>
        <end position="64"/>
    </location>
</feature>
<feature type="transmembrane region" description="Helical" evidence="8">
    <location>
        <begin position="400"/>
        <end position="423"/>
    </location>
</feature>
<comment type="caution">
    <text evidence="9">The sequence shown here is derived from an EMBL/GenBank/DDBJ whole genome shotgun (WGS) entry which is preliminary data.</text>
</comment>
<keyword evidence="5" id="KW-0573">Peptidoglycan synthesis</keyword>
<evidence type="ECO:0000256" key="4">
    <source>
        <dbReference type="ARBA" id="ARBA00022960"/>
    </source>
</evidence>
<dbReference type="InterPro" id="IPR004268">
    <property type="entry name" value="MurJ"/>
</dbReference>
<keyword evidence="3 8" id="KW-0812">Transmembrane</keyword>
<feature type="transmembrane region" description="Helical" evidence="8">
    <location>
        <begin position="223"/>
        <end position="244"/>
    </location>
</feature>
<keyword evidence="2" id="KW-1003">Cell membrane</keyword>
<feature type="transmembrane region" description="Helical" evidence="8">
    <location>
        <begin position="467"/>
        <end position="489"/>
    </location>
</feature>
<evidence type="ECO:0000256" key="6">
    <source>
        <dbReference type="ARBA" id="ARBA00022989"/>
    </source>
</evidence>
<feature type="transmembrane region" description="Helical" evidence="8">
    <location>
        <begin position="306"/>
        <end position="323"/>
    </location>
</feature>
<keyword evidence="7 8" id="KW-0472">Membrane</keyword>
<evidence type="ECO:0000313" key="9">
    <source>
        <dbReference type="EMBL" id="GAA0315599.1"/>
    </source>
</evidence>
<dbReference type="PANTHER" id="PTHR47019:SF1">
    <property type="entry name" value="LIPID II FLIPPASE MURJ"/>
    <property type="match status" value="1"/>
</dbReference>
<dbReference type="EMBL" id="BAAADJ010000004">
    <property type="protein sequence ID" value="GAA0315599.1"/>
    <property type="molecule type" value="Genomic_DNA"/>
</dbReference>
<organism evidence="9 10">
    <name type="scientific">Bacillus carboniphilus</name>
    <dbReference type="NCBI Taxonomy" id="86663"/>
    <lineage>
        <taxon>Bacteria</taxon>
        <taxon>Bacillati</taxon>
        <taxon>Bacillota</taxon>
        <taxon>Bacilli</taxon>
        <taxon>Bacillales</taxon>
        <taxon>Bacillaceae</taxon>
        <taxon>Bacillus</taxon>
    </lineage>
</organism>
<evidence type="ECO:0000256" key="2">
    <source>
        <dbReference type="ARBA" id="ARBA00022475"/>
    </source>
</evidence>
<feature type="transmembrane region" description="Helical" evidence="8">
    <location>
        <begin position="85"/>
        <end position="105"/>
    </location>
</feature>
<evidence type="ECO:0000313" key="10">
    <source>
        <dbReference type="Proteomes" id="UP001500782"/>
    </source>
</evidence>
<evidence type="ECO:0000256" key="3">
    <source>
        <dbReference type="ARBA" id="ARBA00022692"/>
    </source>
</evidence>
<feature type="transmembrane region" description="Helical" evidence="8">
    <location>
        <begin position="343"/>
        <end position="363"/>
    </location>
</feature>
<keyword evidence="10" id="KW-1185">Reference proteome</keyword>
<keyword evidence="4" id="KW-0133">Cell shape</keyword>
<dbReference type="Pfam" id="PF03023">
    <property type="entry name" value="MurJ"/>
    <property type="match status" value="1"/>
</dbReference>
<gene>
    <name evidence="9" type="primary">murJ</name>
    <name evidence="9" type="ORF">GCM10008967_02700</name>
</gene>
<dbReference type="PRINTS" id="PR01806">
    <property type="entry name" value="VIRFACTRMVIN"/>
</dbReference>
<accession>A0ABN0VSG1</accession>
<feature type="transmembrane region" description="Helical" evidence="8">
    <location>
        <begin position="125"/>
        <end position="147"/>
    </location>
</feature>
<feature type="transmembrane region" description="Helical" evidence="8">
    <location>
        <begin position="181"/>
        <end position="203"/>
    </location>
</feature>
<feature type="transmembrane region" description="Helical" evidence="8">
    <location>
        <begin position="435"/>
        <end position="455"/>
    </location>
</feature>
<reference evidence="9 10" key="1">
    <citation type="journal article" date="2019" name="Int. J. Syst. Evol. Microbiol.">
        <title>The Global Catalogue of Microorganisms (GCM) 10K type strain sequencing project: providing services to taxonomists for standard genome sequencing and annotation.</title>
        <authorList>
            <consortium name="The Broad Institute Genomics Platform"/>
            <consortium name="The Broad Institute Genome Sequencing Center for Infectious Disease"/>
            <person name="Wu L."/>
            <person name="Ma J."/>
        </authorList>
    </citation>
    <scope>NUCLEOTIDE SEQUENCE [LARGE SCALE GENOMIC DNA]</scope>
    <source>
        <strain evidence="9 10">JCM 9731</strain>
    </source>
</reference>
<feature type="transmembrane region" description="Helical" evidence="8">
    <location>
        <begin position="375"/>
        <end position="394"/>
    </location>
</feature>
<evidence type="ECO:0000256" key="5">
    <source>
        <dbReference type="ARBA" id="ARBA00022984"/>
    </source>
</evidence>
<feature type="transmembrane region" description="Helical" evidence="8">
    <location>
        <begin position="159"/>
        <end position="175"/>
    </location>
</feature>
<dbReference type="PANTHER" id="PTHR47019">
    <property type="entry name" value="LIPID II FLIPPASE MURJ"/>
    <property type="match status" value="1"/>
</dbReference>
<sequence length="507" mass="56856">MANLRKTAIWITLLAVVLKLSGLLRESVIASQFGASAATDGFWLAFSFITLIVAMISVGFNNVFLPLYTKERKTNPVQTEKNANALLNSTAILFIVLTIPLVLFVEQIVPLIFWDMQPETEEVAVHITRVFFMGMGAIALNGVLESYLQSRKTFVPSQVSKLLATLMAAVFALLFSEQWGIYSVAYGFLFGTVCGVILQFFFLTKRDFQWKPYIKVDRDFSKVYMVLIIPSLLNSVVGQINMFVNKNFAQSTTESAVTYLNNASLLVSIPHAIYGTTIAAIIFTLLSDQVDDQKEFQLTFFRGMQLTLLTLLPIVGVMFIVGYEALELIYQRGAYTAEDTRGTFLALVMYLPLIITQGLQFIVSKSMYAKGKTAVVFRISVTTIALNILLNFLLVDQYGYPGLALSTSLVSVYFLTVSTFYVYKDFDKGEAKKLGRLLFRGIPPTLVMVILLYGLKQTGIFDSLYSLFELMIYVPLGVIIYVVALYLFYKEGYTNLLGILKRRKATH</sequence>
<comment type="subcellular location">
    <subcellularLocation>
        <location evidence="1">Cell membrane</location>
        <topology evidence="1">Multi-pass membrane protein</topology>
    </subcellularLocation>
</comment>
<evidence type="ECO:0000256" key="8">
    <source>
        <dbReference type="SAM" id="Phobius"/>
    </source>
</evidence>